<dbReference type="InterPro" id="IPR011033">
    <property type="entry name" value="PRC_barrel-like_sf"/>
</dbReference>
<protein>
    <submittedName>
        <fullName evidence="2">PRC-barrel domain-containing protein</fullName>
    </submittedName>
</protein>
<accession>A0A1G8NMP3</accession>
<dbReference type="InterPro" id="IPR014747">
    <property type="entry name" value="Bac_photo_RC_H_C"/>
</dbReference>
<gene>
    <name evidence="2" type="ORF">SAMN05216352_11285</name>
</gene>
<evidence type="ECO:0000313" key="3">
    <source>
        <dbReference type="Proteomes" id="UP000199017"/>
    </source>
</evidence>
<dbReference type="Proteomes" id="UP000199017">
    <property type="component" value="Unassembled WGS sequence"/>
</dbReference>
<organism evidence="2 3">
    <name type="scientific">Alteribacillus bidgolensis</name>
    <dbReference type="NCBI Taxonomy" id="930129"/>
    <lineage>
        <taxon>Bacteria</taxon>
        <taxon>Bacillati</taxon>
        <taxon>Bacillota</taxon>
        <taxon>Bacilli</taxon>
        <taxon>Bacillales</taxon>
        <taxon>Bacillaceae</taxon>
        <taxon>Alteribacillus</taxon>
    </lineage>
</organism>
<dbReference type="SUPFAM" id="SSF50346">
    <property type="entry name" value="PRC-barrel domain"/>
    <property type="match status" value="2"/>
</dbReference>
<feature type="domain" description="PRC-barrel" evidence="1">
    <location>
        <begin position="18"/>
        <end position="76"/>
    </location>
</feature>
<dbReference type="Pfam" id="PF05239">
    <property type="entry name" value="PRC"/>
    <property type="match status" value="1"/>
</dbReference>
<dbReference type="GO" id="GO:0019684">
    <property type="term" value="P:photosynthesis, light reaction"/>
    <property type="evidence" value="ECO:0007669"/>
    <property type="project" value="InterPro"/>
</dbReference>
<dbReference type="RefSeq" id="WP_170031960.1">
    <property type="nucleotide sequence ID" value="NZ_FNDU01000012.1"/>
</dbReference>
<evidence type="ECO:0000313" key="2">
    <source>
        <dbReference type="EMBL" id="SDI81464.1"/>
    </source>
</evidence>
<evidence type="ECO:0000259" key="1">
    <source>
        <dbReference type="Pfam" id="PF05239"/>
    </source>
</evidence>
<dbReference type="EMBL" id="FNDU01000012">
    <property type="protein sequence ID" value="SDI81464.1"/>
    <property type="molecule type" value="Genomic_DNA"/>
</dbReference>
<dbReference type="STRING" id="930129.SAMN05216352_11285"/>
<sequence length="255" mass="29207">MLFSGKSLARYSLEATDGSIGRIEDFYFDDESWVVRYLVVNANPWLPGEKKLLSPISVERIDPVEQTIIVDLTKEQIKNAPPMDTDRPVSRQQEVDFHRYFGYGLYWPGVSGAGLWGGSPMARNLVNQDPFEEEGMEAGLADTNPNMRSVREIIGEFSGYDVSALDEKVGHADNVLIKDGSWDIQYIVTDTRRLLPGEHHVISTRVVQDVNWTQDHIKLTMTKEEVKRAPKYDPEDLTTTEEKRFYDHYHTSHRT</sequence>
<reference evidence="2 3" key="1">
    <citation type="submission" date="2016-10" db="EMBL/GenBank/DDBJ databases">
        <authorList>
            <person name="de Groot N.N."/>
        </authorList>
    </citation>
    <scope>NUCLEOTIDE SEQUENCE [LARGE SCALE GENOMIC DNA]</scope>
    <source>
        <strain evidence="3">P4B,CCM 7963,CECT 7998,DSM 25260,IBRC-M 10614,KCTC 13821</strain>
    </source>
</reference>
<name>A0A1G8NMP3_9BACI</name>
<dbReference type="Gene3D" id="3.90.50.10">
    <property type="entry name" value="Photosynthetic Reaction Center, subunit H, domain 2"/>
    <property type="match status" value="2"/>
</dbReference>
<proteinExistence type="predicted"/>
<dbReference type="AlphaFoldDB" id="A0A1G8NMP3"/>
<dbReference type="InterPro" id="IPR027275">
    <property type="entry name" value="PRC-brl_dom"/>
</dbReference>
<dbReference type="GO" id="GO:0030077">
    <property type="term" value="C:plasma membrane light-harvesting complex"/>
    <property type="evidence" value="ECO:0007669"/>
    <property type="project" value="InterPro"/>
</dbReference>
<keyword evidence="3" id="KW-1185">Reference proteome</keyword>